<proteinExistence type="predicted"/>
<organism evidence="1 2">
    <name type="scientific">Panagrolaimus sp. PS1159</name>
    <dbReference type="NCBI Taxonomy" id="55785"/>
    <lineage>
        <taxon>Eukaryota</taxon>
        <taxon>Metazoa</taxon>
        <taxon>Ecdysozoa</taxon>
        <taxon>Nematoda</taxon>
        <taxon>Chromadorea</taxon>
        <taxon>Rhabditida</taxon>
        <taxon>Tylenchina</taxon>
        <taxon>Panagrolaimomorpha</taxon>
        <taxon>Panagrolaimoidea</taxon>
        <taxon>Panagrolaimidae</taxon>
        <taxon>Panagrolaimus</taxon>
    </lineage>
</organism>
<reference evidence="2" key="1">
    <citation type="submission" date="2022-11" db="UniProtKB">
        <authorList>
            <consortium name="WormBaseParasite"/>
        </authorList>
    </citation>
    <scope>IDENTIFICATION</scope>
</reference>
<protein>
    <submittedName>
        <fullName evidence="2">Uncharacterized protein</fullName>
    </submittedName>
</protein>
<dbReference type="WBParaSite" id="PS1159_v2.g2903.t1">
    <property type="protein sequence ID" value="PS1159_v2.g2903.t1"/>
    <property type="gene ID" value="PS1159_v2.g2903"/>
</dbReference>
<name>A0AC35G8Z1_9BILA</name>
<dbReference type="Proteomes" id="UP000887580">
    <property type="component" value="Unplaced"/>
</dbReference>
<accession>A0AC35G8Z1</accession>
<evidence type="ECO:0000313" key="2">
    <source>
        <dbReference type="WBParaSite" id="PS1159_v2.g2903.t1"/>
    </source>
</evidence>
<evidence type="ECO:0000313" key="1">
    <source>
        <dbReference type="Proteomes" id="UP000887580"/>
    </source>
</evidence>
<sequence length="460" mass="53216">MPHLQPGLRARVAMALPGKPNEVCYCHERDYAPWTGEIHGLSQALMSKSRKQKIFWWLVLIICIFCGIFTTVLVVLEYVEGPTATSTTIKMVNTLEFPTITVCPKVPDAFNFTTILEDIHNLIPDIDEIVARDLISYFIAGSGLENMDMIPYNNISYNKYLNSLYLTWSRGYTPGEFFDRIQNLFGYKCEDFLFHCELGGKVFDCCTQLFRPKPVMRRGLCYQTFRNVNQTEADDIGRLVIEMKQLSSTTSKAYNYTQPQVIVYINDNWDYVIDFPRYYLYPHEWNRMHFTARYIELLEHPEDCTNKIFGKDAHCFVRNWMYSNIVDPYNCTLPYMLSVVDNVPVCDPIKIVPFYYDAIQLVHSGAMTTHDCIPGCHRWVSYYDLQFENVKEVLTTSVPGFMSQIGGQFGFFLGLSIITMIQIIISAITTILQFIYSRTSLLTSSIVSRRRRTVVPVDEH</sequence>